<reference evidence="2" key="1">
    <citation type="submission" date="2005-01" db="EMBL/GenBank/DDBJ databases">
        <authorList>
            <person name="Town C.D."/>
        </authorList>
    </citation>
    <scope>NUCLEOTIDE SEQUENCE</scope>
</reference>
<evidence type="ECO:0008006" key="3">
    <source>
        <dbReference type="Google" id="ProtNLM"/>
    </source>
</evidence>
<organism evidence="2">
    <name type="scientific">Medicago truncatula</name>
    <name type="common">Barrel medic</name>
    <name type="synonym">Medicago tribuloides</name>
    <dbReference type="NCBI Taxonomy" id="3880"/>
    <lineage>
        <taxon>Eukaryota</taxon>
        <taxon>Viridiplantae</taxon>
        <taxon>Streptophyta</taxon>
        <taxon>Embryophyta</taxon>
        <taxon>Tracheophyta</taxon>
        <taxon>Spermatophyta</taxon>
        <taxon>Magnoliopsida</taxon>
        <taxon>eudicotyledons</taxon>
        <taxon>Gunneridae</taxon>
        <taxon>Pentapetalae</taxon>
        <taxon>rosids</taxon>
        <taxon>fabids</taxon>
        <taxon>Fabales</taxon>
        <taxon>Fabaceae</taxon>
        <taxon>Papilionoideae</taxon>
        <taxon>50 kb inversion clade</taxon>
        <taxon>NPAAA clade</taxon>
        <taxon>Hologalegina</taxon>
        <taxon>IRL clade</taxon>
        <taxon>Trifolieae</taxon>
        <taxon>Medicago</taxon>
    </lineage>
</organism>
<name>Q2HSR3_MEDTR</name>
<accession>Q2HSR3</accession>
<gene>
    <name evidence="2" type="ORF">MtrDRAFT_AC151000g19v2</name>
</gene>
<reference evidence="2" key="2">
    <citation type="submission" date="2007-03" db="EMBL/GenBank/DDBJ databases">
        <authorList>
            <consortium name="The International Medicago Genome Annotation Group"/>
        </authorList>
    </citation>
    <scope>NUCLEOTIDE SEQUENCE</scope>
</reference>
<dbReference type="EMBL" id="AC151000">
    <property type="protein sequence ID" value="ABD32930.1"/>
    <property type="molecule type" value="Genomic_DNA"/>
</dbReference>
<dbReference type="AlphaFoldDB" id="Q2HSR3"/>
<keyword evidence="1" id="KW-0732">Signal</keyword>
<protein>
    <recommendedName>
        <fullName evidence="3">Transmembrane protein</fullName>
    </recommendedName>
</protein>
<proteinExistence type="predicted"/>
<feature type="signal peptide" evidence="1">
    <location>
        <begin position="1"/>
        <end position="23"/>
    </location>
</feature>
<sequence>MNTLMSPMLLIVVALIALSLALSATISSQVVVIALLLKFTISNSVIRNSTLKMNNDQIEYEF</sequence>
<feature type="chain" id="PRO_5004209480" description="Transmembrane protein" evidence="1">
    <location>
        <begin position="24"/>
        <end position="62"/>
    </location>
</feature>
<evidence type="ECO:0000313" key="2">
    <source>
        <dbReference type="EMBL" id="ABD32930.1"/>
    </source>
</evidence>
<evidence type="ECO:0000256" key="1">
    <source>
        <dbReference type="SAM" id="SignalP"/>
    </source>
</evidence>